<evidence type="ECO:0000313" key="16">
    <source>
        <dbReference type="Proteomes" id="UP000305881"/>
    </source>
</evidence>
<dbReference type="PROSITE" id="PS51686">
    <property type="entry name" value="SAM_MT_RSMB_NOP"/>
    <property type="match status" value="1"/>
</dbReference>
<accession>A0A4P9UR45</accession>
<dbReference type="GO" id="GO:0006355">
    <property type="term" value="P:regulation of DNA-templated transcription"/>
    <property type="evidence" value="ECO:0007669"/>
    <property type="project" value="InterPro"/>
</dbReference>
<dbReference type="InterPro" id="IPR006027">
    <property type="entry name" value="NusB_RsmB_TIM44"/>
</dbReference>
<dbReference type="GO" id="GO:0005829">
    <property type="term" value="C:cytosol"/>
    <property type="evidence" value="ECO:0007669"/>
    <property type="project" value="TreeGrafter"/>
</dbReference>
<proteinExistence type="inferred from homology"/>
<evidence type="ECO:0000256" key="7">
    <source>
        <dbReference type="ARBA" id="ARBA00022679"/>
    </source>
</evidence>
<evidence type="ECO:0000256" key="8">
    <source>
        <dbReference type="ARBA" id="ARBA00022691"/>
    </source>
</evidence>
<dbReference type="NCBIfam" id="NF008149">
    <property type="entry name" value="PRK10901.1"/>
    <property type="match status" value="1"/>
</dbReference>
<dbReference type="PRINTS" id="PR02008">
    <property type="entry name" value="RCMTFAMILY"/>
</dbReference>
<dbReference type="SUPFAM" id="SSF48013">
    <property type="entry name" value="NusB-like"/>
    <property type="match status" value="1"/>
</dbReference>
<keyword evidence="6 13" id="KW-0489">Methyltransferase</keyword>
<keyword evidence="8 13" id="KW-0949">S-adenosyl-L-methionine</keyword>
<comment type="catalytic activity">
    <reaction evidence="12">
        <text>cytidine(967) in 16S rRNA + S-adenosyl-L-methionine = 5-methylcytidine(967) in 16S rRNA + S-adenosyl-L-homocysteine + H(+)</text>
        <dbReference type="Rhea" id="RHEA:42748"/>
        <dbReference type="Rhea" id="RHEA-COMP:10219"/>
        <dbReference type="Rhea" id="RHEA-COMP:10220"/>
        <dbReference type="ChEBI" id="CHEBI:15378"/>
        <dbReference type="ChEBI" id="CHEBI:57856"/>
        <dbReference type="ChEBI" id="CHEBI:59789"/>
        <dbReference type="ChEBI" id="CHEBI:74483"/>
        <dbReference type="ChEBI" id="CHEBI:82748"/>
        <dbReference type="EC" id="2.1.1.176"/>
    </reaction>
</comment>
<dbReference type="Pfam" id="PF01189">
    <property type="entry name" value="Methyltr_RsmB-F"/>
    <property type="match status" value="1"/>
</dbReference>
<evidence type="ECO:0000256" key="11">
    <source>
        <dbReference type="ARBA" id="ARBA00031088"/>
    </source>
</evidence>
<dbReference type="Gene3D" id="3.30.70.1170">
    <property type="entry name" value="Sun protein, domain 3"/>
    <property type="match status" value="1"/>
</dbReference>
<dbReference type="Gene3D" id="1.10.940.10">
    <property type="entry name" value="NusB-like"/>
    <property type="match status" value="1"/>
</dbReference>
<name>A0A4P9UR45_METBY</name>
<evidence type="ECO:0000256" key="2">
    <source>
        <dbReference type="ARBA" id="ARBA00004496"/>
    </source>
</evidence>
<feature type="binding site" evidence="13">
    <location>
        <position position="299"/>
    </location>
    <ligand>
        <name>S-adenosyl-L-methionine</name>
        <dbReference type="ChEBI" id="CHEBI:59789"/>
    </ligand>
</feature>
<feature type="binding site" evidence="13">
    <location>
        <position position="273"/>
    </location>
    <ligand>
        <name>S-adenosyl-L-methionine</name>
        <dbReference type="ChEBI" id="CHEBI:59789"/>
    </ligand>
</feature>
<evidence type="ECO:0000256" key="10">
    <source>
        <dbReference type="ARBA" id="ARBA00030399"/>
    </source>
</evidence>
<dbReference type="GO" id="GO:0003723">
    <property type="term" value="F:RNA binding"/>
    <property type="evidence" value="ECO:0007669"/>
    <property type="project" value="UniProtKB-UniRule"/>
</dbReference>
<dbReference type="RefSeq" id="WP_026130336.1">
    <property type="nucleotide sequence ID" value="NZ_CP035467.1"/>
</dbReference>
<dbReference type="PANTHER" id="PTHR22807:SF61">
    <property type="entry name" value="NOL1_NOP2_SUN FAMILY PROTEIN _ ANTITERMINATION NUSB DOMAIN-CONTAINING PROTEIN"/>
    <property type="match status" value="1"/>
</dbReference>
<evidence type="ECO:0000256" key="13">
    <source>
        <dbReference type="PROSITE-ProRule" id="PRU01023"/>
    </source>
</evidence>
<keyword evidence="16" id="KW-1185">Reference proteome</keyword>
<evidence type="ECO:0000313" key="15">
    <source>
        <dbReference type="EMBL" id="QCW83928.1"/>
    </source>
</evidence>
<evidence type="ECO:0000259" key="14">
    <source>
        <dbReference type="PROSITE" id="PS51686"/>
    </source>
</evidence>
<keyword evidence="7 13" id="KW-0808">Transferase</keyword>
<dbReference type="InterPro" id="IPR054728">
    <property type="entry name" value="RsmB-like_ferredoxin"/>
</dbReference>
<dbReference type="Proteomes" id="UP000305881">
    <property type="component" value="Chromosome"/>
</dbReference>
<reference evidence="16" key="1">
    <citation type="journal article" date="2019" name="J. Bacteriol.">
        <title>A Mutagenic Screen Identifies a TonB-Dependent Receptor Required for the Lanthanide Metal Switch in the Type I Methanotroph 'Methylotuvimicrobium buryatense' 5GB1C.</title>
        <authorList>
            <person name="Groom J.D."/>
            <person name="Ford S.M."/>
            <person name="Pesesky M.W."/>
            <person name="Lidstrom M.E."/>
        </authorList>
    </citation>
    <scope>NUCLEOTIDE SEQUENCE [LARGE SCALE GENOMIC DNA]</scope>
    <source>
        <strain evidence="16">5GB1C</strain>
    </source>
</reference>
<feature type="binding site" evidence="13">
    <location>
        <begin position="249"/>
        <end position="255"/>
    </location>
    <ligand>
        <name>S-adenosyl-L-methionine</name>
        <dbReference type="ChEBI" id="CHEBI:59789"/>
    </ligand>
</feature>
<dbReference type="InterPro" id="IPR029063">
    <property type="entry name" value="SAM-dependent_MTases_sf"/>
</dbReference>
<evidence type="ECO:0000256" key="5">
    <source>
        <dbReference type="ARBA" id="ARBA00022552"/>
    </source>
</evidence>
<evidence type="ECO:0000256" key="3">
    <source>
        <dbReference type="ARBA" id="ARBA00012140"/>
    </source>
</evidence>
<feature type="domain" description="SAM-dependent MTase RsmB/NOP-type" evidence="14">
    <location>
        <begin position="159"/>
        <end position="429"/>
    </location>
</feature>
<comment type="similarity">
    <text evidence="13">Belongs to the class I-like SAM-binding methyltransferase superfamily. RsmB/NOP family.</text>
</comment>
<dbReference type="FunFam" id="3.40.50.150:FF:000022">
    <property type="entry name" value="Ribosomal RNA small subunit methyltransferase B"/>
    <property type="match status" value="1"/>
</dbReference>
<dbReference type="Pfam" id="PF01029">
    <property type="entry name" value="NusB"/>
    <property type="match status" value="1"/>
</dbReference>
<keyword evidence="9 13" id="KW-0694">RNA-binding</keyword>
<dbReference type="PANTHER" id="PTHR22807">
    <property type="entry name" value="NOP2 YEAST -RELATED NOL1/NOP2/FMU SUN DOMAIN-CONTAINING"/>
    <property type="match status" value="1"/>
</dbReference>
<keyword evidence="5" id="KW-0698">rRNA processing</keyword>
<evidence type="ECO:0000256" key="12">
    <source>
        <dbReference type="ARBA" id="ARBA00047283"/>
    </source>
</evidence>
<dbReference type="EMBL" id="CP035467">
    <property type="protein sequence ID" value="QCW83928.1"/>
    <property type="molecule type" value="Genomic_DNA"/>
</dbReference>
<dbReference type="Gene3D" id="3.40.50.150">
    <property type="entry name" value="Vaccinia Virus protein VP39"/>
    <property type="match status" value="1"/>
</dbReference>
<evidence type="ECO:0000256" key="1">
    <source>
        <dbReference type="ARBA" id="ARBA00002724"/>
    </source>
</evidence>
<dbReference type="AlphaFoldDB" id="A0A4P9UR45"/>
<dbReference type="InterPro" id="IPR004573">
    <property type="entry name" value="rRNA_ssu_MeTfrase_B"/>
</dbReference>
<dbReference type="InterPro" id="IPR035926">
    <property type="entry name" value="NusB-like_sf"/>
</dbReference>
<dbReference type="InterPro" id="IPR001678">
    <property type="entry name" value="MeTrfase_RsmB-F_NOP2_dom"/>
</dbReference>
<dbReference type="KEGG" id="mbur:EQU24_18045"/>
<organism evidence="15 16">
    <name type="scientific">Methylotuvimicrobium buryatense</name>
    <name type="common">Methylomicrobium buryatense</name>
    <dbReference type="NCBI Taxonomy" id="95641"/>
    <lineage>
        <taxon>Bacteria</taxon>
        <taxon>Pseudomonadati</taxon>
        <taxon>Pseudomonadota</taxon>
        <taxon>Gammaproteobacteria</taxon>
        <taxon>Methylococcales</taxon>
        <taxon>Methylococcaceae</taxon>
        <taxon>Methylotuvimicrobium</taxon>
    </lineage>
</organism>
<keyword evidence="4" id="KW-0963">Cytoplasm</keyword>
<comment type="function">
    <text evidence="1">Specifically methylates the cytosine at position 967 (m5C967) of 16S rRNA.</text>
</comment>
<dbReference type="SUPFAM" id="SSF53335">
    <property type="entry name" value="S-adenosyl-L-methionine-dependent methyltransferases"/>
    <property type="match status" value="1"/>
</dbReference>
<dbReference type="GO" id="GO:0009383">
    <property type="term" value="F:rRNA (cytosine-C5-)-methyltransferase activity"/>
    <property type="evidence" value="ECO:0007669"/>
    <property type="project" value="TreeGrafter"/>
</dbReference>
<evidence type="ECO:0000256" key="6">
    <source>
        <dbReference type="ARBA" id="ARBA00022603"/>
    </source>
</evidence>
<evidence type="ECO:0000256" key="4">
    <source>
        <dbReference type="ARBA" id="ARBA00022490"/>
    </source>
</evidence>
<dbReference type="Pfam" id="PF22458">
    <property type="entry name" value="RsmF-B_ferredox"/>
    <property type="match status" value="1"/>
</dbReference>
<feature type="binding site" evidence="13">
    <location>
        <position position="318"/>
    </location>
    <ligand>
        <name>S-adenosyl-L-methionine</name>
        <dbReference type="ChEBI" id="CHEBI:59789"/>
    </ligand>
</feature>
<dbReference type="CDD" id="cd02440">
    <property type="entry name" value="AdoMet_MTases"/>
    <property type="match status" value="1"/>
</dbReference>
<gene>
    <name evidence="15" type="primary">rsmB</name>
    <name evidence="15" type="ORF">EQU24_18045</name>
</gene>
<dbReference type="InterPro" id="IPR023267">
    <property type="entry name" value="RCMT"/>
</dbReference>
<evidence type="ECO:0000256" key="9">
    <source>
        <dbReference type="ARBA" id="ARBA00022884"/>
    </source>
</evidence>
<dbReference type="InterPro" id="IPR049560">
    <property type="entry name" value="MeTrfase_RsmB-F_NOP2_cat"/>
</dbReference>
<dbReference type="GO" id="GO:0070475">
    <property type="term" value="P:rRNA base methylation"/>
    <property type="evidence" value="ECO:0007669"/>
    <property type="project" value="TreeGrafter"/>
</dbReference>
<dbReference type="OrthoDB" id="9810297at2"/>
<dbReference type="EC" id="2.1.1.176" evidence="3"/>
<comment type="subcellular location">
    <subcellularLocation>
        <location evidence="2">Cytoplasm</location>
    </subcellularLocation>
</comment>
<dbReference type="NCBIfam" id="TIGR00563">
    <property type="entry name" value="rsmB"/>
    <property type="match status" value="1"/>
</dbReference>
<feature type="active site" description="Nucleophile" evidence="13">
    <location>
        <position position="371"/>
    </location>
</feature>
<protein>
    <recommendedName>
        <fullName evidence="3">16S rRNA (cytosine(967)-C(5))-methyltransferase</fullName>
        <ecNumber evidence="3">2.1.1.176</ecNumber>
    </recommendedName>
    <alternativeName>
        <fullName evidence="10">16S rRNA m5C967 methyltransferase</fullName>
    </alternativeName>
    <alternativeName>
        <fullName evidence="11">rRNA (cytosine-C(5)-)-methyltransferase RsmB</fullName>
    </alternativeName>
</protein>
<sequence>MNLRNLSARIVSRVLKEGQSLTAALEQSLGTIESATDKAFVQALCYGVIREFYRLDFLLGQLLSKPIKDDEIKTLALIGLYQLEYMRVKAHAAVSETVSAAPRKKAWAKPLLNAIMRNYQRRRDELQSLADNDPVAASNHPKWLIDTIGSNWPEQAGHLLVENNLQAPMTLRVNSARIDRTDYKAQLAAAELGAIETSECPSALILERPVPVEQLPGFSEGLVSVQDLAAQFSAGLLDLKPNQRVLDVCAAPGGKSAHILETQGDISCLTAIDIDANRMQKVRDTLRRLRLDAECIVADASQPNDWWDGVPYDRILLDAPCSALGVIRRHPDIKLLRKPGDIAPLQQLQQKILEAIWPLLAPGGLLVYATCSILKEENELQIQRFLDHHQDASEWPIDCNWGMARPHGRQILTGSQAMDGFYYARIRKH</sequence>
<dbReference type="STRING" id="675511.GCA_000341735_03841"/>